<dbReference type="AlphaFoldDB" id="A0A559LVT5"/>
<evidence type="ECO:0000313" key="1">
    <source>
        <dbReference type="EMBL" id="TVY79487.1"/>
    </source>
</evidence>
<dbReference type="InterPro" id="IPR002347">
    <property type="entry name" value="SDR_fam"/>
</dbReference>
<reference evidence="1 2" key="1">
    <citation type="journal article" date="2019" name="Microbiol. Resour. Announc.">
        <title>High-quality draft genome sequence of Fusarium oxysporum f. sp. cubense strain 160527, a causal agent of Panama disease.</title>
        <authorList>
            <person name="Asai S."/>
            <person name="Ayukawa Y."/>
            <person name="Gan P."/>
            <person name="Masuda S."/>
            <person name="Komatsu K."/>
            <person name="Shirasu K."/>
            <person name="Arie T."/>
        </authorList>
    </citation>
    <scope>NUCLEOTIDE SEQUENCE [LARGE SCALE GENOMIC DNA]</scope>
    <source>
        <strain evidence="1 2">160527</strain>
    </source>
</reference>
<protein>
    <submittedName>
        <fullName evidence="1">Putative oxidoreductase</fullName>
    </submittedName>
</protein>
<dbReference type="PRINTS" id="PR00081">
    <property type="entry name" value="GDHRDH"/>
</dbReference>
<dbReference type="SUPFAM" id="SSF51735">
    <property type="entry name" value="NAD(P)-binding Rossmann-fold domains"/>
    <property type="match status" value="1"/>
</dbReference>
<sequence>MASQRFYAIVAGAGSGTGRAVAIRFSKAYPVVLMSRKPESYEDIVKDIQQAGGQAFGVATDVTDVSSLDSAFEAIQQALPDHKLAAAVYNVNAGFARKPFLEMGLDDLQAGLNGAAGGFFNFGQKTVPLLLDSVASSPSPPTLILTGATASIKASSQFSSFAAGRFAMRALGQSLAREFGPKGVHVAHAVIDGLIDTPASRAWNSGGKSDSKISPESIAETYWYLHTQHRSAFTQEIDIRPYSESF</sequence>
<dbReference type="PANTHER" id="PTHR43431:SF7">
    <property type="entry name" value="OXIDOREDUCTASE, SHORT CHAIN DEHYDROGENASE_REDUCTASE FAMILY (AFU_ORTHOLOGUE AFUA_5G14000)"/>
    <property type="match status" value="1"/>
</dbReference>
<name>A0A559LVT5_FUSOC</name>
<evidence type="ECO:0000313" key="2">
    <source>
        <dbReference type="Proteomes" id="UP000320707"/>
    </source>
</evidence>
<dbReference type="PANTHER" id="PTHR43431">
    <property type="entry name" value="OXIDOREDUCTASE, SHORT CHAIN DEHYDROGENASE/REDUCTASE FAMILY (AFU_ORTHOLOGUE AFUA_5G14000)"/>
    <property type="match status" value="1"/>
</dbReference>
<accession>A0A559LVT5</accession>
<dbReference type="InterPro" id="IPR036291">
    <property type="entry name" value="NAD(P)-bd_dom_sf"/>
</dbReference>
<dbReference type="Gene3D" id="3.40.50.720">
    <property type="entry name" value="NAD(P)-binding Rossmann-like Domain"/>
    <property type="match status" value="1"/>
</dbReference>
<organism evidence="1 2">
    <name type="scientific">Fusarium oxysporum f. sp. cubense</name>
    <dbReference type="NCBI Taxonomy" id="61366"/>
    <lineage>
        <taxon>Eukaryota</taxon>
        <taxon>Fungi</taxon>
        <taxon>Dikarya</taxon>
        <taxon>Ascomycota</taxon>
        <taxon>Pezizomycotina</taxon>
        <taxon>Sordariomycetes</taxon>
        <taxon>Hypocreomycetidae</taxon>
        <taxon>Hypocreales</taxon>
        <taxon>Nectriaceae</taxon>
        <taxon>Fusarium</taxon>
        <taxon>Fusarium oxysporum species complex</taxon>
    </lineage>
</organism>
<dbReference type="EMBL" id="SRMI01000001">
    <property type="protein sequence ID" value="TVY79487.1"/>
    <property type="molecule type" value="Genomic_DNA"/>
</dbReference>
<dbReference type="Pfam" id="PF00106">
    <property type="entry name" value="adh_short"/>
    <property type="match status" value="1"/>
</dbReference>
<gene>
    <name evidence="1" type="ORF">Focb16_v008210</name>
</gene>
<dbReference type="Proteomes" id="UP000320707">
    <property type="component" value="Unassembled WGS sequence"/>
</dbReference>
<proteinExistence type="predicted"/>
<comment type="caution">
    <text evidence="1">The sequence shown here is derived from an EMBL/GenBank/DDBJ whole genome shotgun (WGS) entry which is preliminary data.</text>
</comment>